<dbReference type="AlphaFoldDB" id="A0A1P8LWG3"/>
<dbReference type="InterPro" id="IPR040624">
    <property type="entry name" value="HalOD1"/>
</dbReference>
<dbReference type="Pfam" id="PF18545">
    <property type="entry name" value="HalOD1"/>
    <property type="match status" value="1"/>
</dbReference>
<organism evidence="2 3">
    <name type="scientific">Natronobacterium lacisalsi AJ5</name>
    <dbReference type="NCBI Taxonomy" id="358396"/>
    <lineage>
        <taxon>Archaea</taxon>
        <taxon>Methanobacteriati</taxon>
        <taxon>Methanobacteriota</taxon>
        <taxon>Stenosarchaea group</taxon>
        <taxon>Halobacteria</taxon>
        <taxon>Halobacteriales</taxon>
        <taxon>Natrialbaceae</taxon>
        <taxon>Natronobacterium</taxon>
    </lineage>
</organism>
<dbReference type="EMBL" id="CP019285">
    <property type="protein sequence ID" value="APX00154.1"/>
    <property type="molecule type" value="Genomic_DNA"/>
</dbReference>
<accession>A0A1P8LWG3</accession>
<evidence type="ECO:0000259" key="1">
    <source>
        <dbReference type="Pfam" id="PF18545"/>
    </source>
</evidence>
<protein>
    <recommendedName>
        <fullName evidence="1">Halobacterial output domain-containing protein</fullName>
    </recommendedName>
</protein>
<dbReference type="Proteomes" id="UP000186547">
    <property type="component" value="Chromosome"/>
</dbReference>
<feature type="domain" description="Halobacterial output" evidence="1">
    <location>
        <begin position="15"/>
        <end position="90"/>
    </location>
</feature>
<gene>
    <name evidence="2" type="ORF">CHINAEXTREME_19110</name>
</gene>
<evidence type="ECO:0000313" key="3">
    <source>
        <dbReference type="Proteomes" id="UP000186547"/>
    </source>
</evidence>
<sequence length="97" mass="10059">MMKGGGDSIDGTVRQQPSQAVVEAVAAAEGISSEELRPPEYEPLHAVVDPDALDSLFASHADGQPRPGGAVTFEFCGYEVTVDERGAVSLEDGGSEP</sequence>
<reference evidence="2 3" key="1">
    <citation type="journal article" date="2011" name="J. Bacteriol.">
        <title>Genome sequence of Halobiforma lacisalsi AJ5, an extremely halophilic archaeon which harbors a bop gene.</title>
        <authorList>
            <person name="Jiang X."/>
            <person name="Wang S."/>
            <person name="Cheng H."/>
            <person name="Huo Y."/>
            <person name="Zhang X."/>
            <person name="Zhu X."/>
            <person name="Han X."/>
            <person name="Ni P."/>
            <person name="Wu M."/>
        </authorList>
    </citation>
    <scope>NUCLEOTIDE SEQUENCE [LARGE SCALE GENOMIC DNA]</scope>
    <source>
        <strain evidence="2 3">AJ5</strain>
    </source>
</reference>
<proteinExistence type="predicted"/>
<name>A0A1P8LWG3_NATLA</name>
<evidence type="ECO:0000313" key="2">
    <source>
        <dbReference type="EMBL" id="APX00154.1"/>
    </source>
</evidence>
<dbReference type="KEGG" id="hlc:CHINAEXTREME19110"/>